<keyword evidence="2" id="KW-0732">Signal</keyword>
<reference evidence="3 4" key="1">
    <citation type="submission" date="2024-10" db="EMBL/GenBank/DDBJ databases">
        <title>The Natural Products Discovery Center: Release of the First 8490 Sequenced Strains for Exploring Actinobacteria Biosynthetic Diversity.</title>
        <authorList>
            <person name="Kalkreuter E."/>
            <person name="Kautsar S.A."/>
            <person name="Yang D."/>
            <person name="Bader C.D."/>
            <person name="Teijaro C.N."/>
            <person name="Fluegel L."/>
            <person name="Davis C.M."/>
            <person name="Simpson J.R."/>
            <person name="Lauterbach L."/>
            <person name="Steele A.D."/>
            <person name="Gui C."/>
            <person name="Meng S."/>
            <person name="Li G."/>
            <person name="Viehrig K."/>
            <person name="Ye F."/>
            <person name="Su P."/>
            <person name="Kiefer A.F."/>
            <person name="Nichols A."/>
            <person name="Cepeda A.J."/>
            <person name="Yan W."/>
            <person name="Fan B."/>
            <person name="Jiang Y."/>
            <person name="Adhikari A."/>
            <person name="Zheng C.-J."/>
            <person name="Schuster L."/>
            <person name="Cowan T.M."/>
            <person name="Smanski M.J."/>
            <person name="Chevrette M.G."/>
            <person name="De Carvalho L.P.S."/>
            <person name="Shen B."/>
        </authorList>
    </citation>
    <scope>NUCLEOTIDE SEQUENCE [LARGE SCALE GENOMIC DNA]</scope>
    <source>
        <strain evidence="3 4">NPDC004045</strain>
    </source>
</reference>
<feature type="transmembrane region" description="Helical" evidence="1">
    <location>
        <begin position="107"/>
        <end position="128"/>
    </location>
</feature>
<proteinExistence type="predicted"/>
<accession>A0ABW6PLJ5</accession>
<keyword evidence="4" id="KW-1185">Reference proteome</keyword>
<keyword evidence="1" id="KW-0812">Transmembrane</keyword>
<keyword evidence="1" id="KW-1133">Transmembrane helix</keyword>
<evidence type="ECO:0000313" key="4">
    <source>
        <dbReference type="Proteomes" id="UP001601444"/>
    </source>
</evidence>
<feature type="signal peptide" evidence="2">
    <location>
        <begin position="1"/>
        <end position="25"/>
    </location>
</feature>
<keyword evidence="1" id="KW-0472">Membrane</keyword>
<evidence type="ECO:0000313" key="3">
    <source>
        <dbReference type="EMBL" id="MFF0543279.1"/>
    </source>
</evidence>
<sequence length="135" mass="13024">MSGLRLLTPVLTVAALSAFAPAAHAATERLGADAYGLTADRLVATTSAFVALAGVIVGVRALARPGGRLVAGRRGAAITLVAGLVGVLVGAWIVGTADGGLGTGNGIAGGYLAIALGLGSLASGGLVLRRARAAR</sequence>
<name>A0ABW6PLJ5_9NOCA</name>
<dbReference type="Proteomes" id="UP001601444">
    <property type="component" value="Unassembled WGS sequence"/>
</dbReference>
<dbReference type="InterPro" id="IPR045770">
    <property type="entry name" value="DUF6223"/>
</dbReference>
<evidence type="ECO:0000256" key="2">
    <source>
        <dbReference type="SAM" id="SignalP"/>
    </source>
</evidence>
<comment type="caution">
    <text evidence="3">The sequence shown here is derived from an EMBL/GenBank/DDBJ whole genome shotgun (WGS) entry which is preliminary data.</text>
</comment>
<protein>
    <submittedName>
        <fullName evidence="3">DUF6223 family protein</fullName>
    </submittedName>
</protein>
<evidence type="ECO:0000256" key="1">
    <source>
        <dbReference type="SAM" id="Phobius"/>
    </source>
</evidence>
<dbReference type="RefSeq" id="WP_387699943.1">
    <property type="nucleotide sequence ID" value="NZ_JBIAMX010000005.1"/>
</dbReference>
<feature type="transmembrane region" description="Helical" evidence="1">
    <location>
        <begin position="41"/>
        <end position="63"/>
    </location>
</feature>
<feature type="transmembrane region" description="Helical" evidence="1">
    <location>
        <begin position="75"/>
        <end position="95"/>
    </location>
</feature>
<dbReference type="Pfam" id="PF19733">
    <property type="entry name" value="DUF6223"/>
    <property type="match status" value="1"/>
</dbReference>
<feature type="chain" id="PRO_5045065474" evidence="2">
    <location>
        <begin position="26"/>
        <end position="135"/>
    </location>
</feature>
<dbReference type="EMBL" id="JBIAMX010000005">
    <property type="protein sequence ID" value="MFF0543279.1"/>
    <property type="molecule type" value="Genomic_DNA"/>
</dbReference>
<gene>
    <name evidence="3" type="ORF">ACFYTF_10620</name>
</gene>
<organism evidence="3 4">
    <name type="scientific">Nocardia thailandica</name>
    <dbReference type="NCBI Taxonomy" id="257275"/>
    <lineage>
        <taxon>Bacteria</taxon>
        <taxon>Bacillati</taxon>
        <taxon>Actinomycetota</taxon>
        <taxon>Actinomycetes</taxon>
        <taxon>Mycobacteriales</taxon>
        <taxon>Nocardiaceae</taxon>
        <taxon>Nocardia</taxon>
    </lineage>
</organism>